<protein>
    <submittedName>
        <fullName evidence="1">Uncharacterized protein</fullName>
    </submittedName>
</protein>
<gene>
    <name evidence="1" type="ORF">BK022_03345</name>
</gene>
<name>A0A1S1P469_METEX</name>
<proteinExistence type="predicted"/>
<comment type="caution">
    <text evidence="1">The sequence shown here is derived from an EMBL/GenBank/DDBJ whole genome shotgun (WGS) entry which is preliminary data.</text>
</comment>
<dbReference type="AlphaFoldDB" id="A0A1S1P469"/>
<organism evidence="1 2">
    <name type="scientific">Methylorubrum extorquens</name>
    <name type="common">Methylobacterium dichloromethanicum</name>
    <name type="synonym">Methylobacterium extorquens</name>
    <dbReference type="NCBI Taxonomy" id="408"/>
    <lineage>
        <taxon>Bacteria</taxon>
        <taxon>Pseudomonadati</taxon>
        <taxon>Pseudomonadota</taxon>
        <taxon>Alphaproteobacteria</taxon>
        <taxon>Hyphomicrobiales</taxon>
        <taxon>Methylobacteriaceae</taxon>
        <taxon>Methylorubrum</taxon>
    </lineage>
</organism>
<dbReference type="EMBL" id="MNAO01000020">
    <property type="protein sequence ID" value="OHV17808.1"/>
    <property type="molecule type" value="Genomic_DNA"/>
</dbReference>
<evidence type="ECO:0000313" key="2">
    <source>
        <dbReference type="Proteomes" id="UP000180215"/>
    </source>
</evidence>
<sequence length="64" mass="7029">MADFAQQKAQLPADVRSELEAATYFTLEACQDFGDHVLLASSRMPRRMATSRSTPAWLTAPTVA</sequence>
<reference evidence="1 2" key="1">
    <citation type="submission" date="2016-10" db="EMBL/GenBank/DDBJ databases">
        <title>Draft genome sequence of Methylobacterium extorquens CP3, a seed endophyte of Crotalaria pumila with plant growth-promoting and metal tolerance properties.</title>
        <authorList>
            <person name="Sanchez-Lopez A.S."/>
            <person name="Van Hamme J.D."/>
            <person name="Thijs S."/>
            <person name="Mcammond B.M."/>
            <person name="Stevens V."/>
            <person name="Gonzalez-Chavez M.D.C."/>
            <person name="Vangronsveld J."/>
        </authorList>
    </citation>
    <scope>NUCLEOTIDE SEQUENCE [LARGE SCALE GENOMIC DNA]</scope>
    <source>
        <strain evidence="1 2">CP3</strain>
    </source>
</reference>
<accession>A0A1S1P469</accession>
<evidence type="ECO:0000313" key="1">
    <source>
        <dbReference type="EMBL" id="OHV17808.1"/>
    </source>
</evidence>
<dbReference type="Proteomes" id="UP000180215">
    <property type="component" value="Unassembled WGS sequence"/>
</dbReference>